<dbReference type="Pfam" id="PF13478">
    <property type="entry name" value="XdhC_C"/>
    <property type="match status" value="1"/>
</dbReference>
<accession>A0A238YYB9</accession>
<evidence type="ECO:0000259" key="1">
    <source>
        <dbReference type="Pfam" id="PF02625"/>
    </source>
</evidence>
<dbReference type="InterPro" id="IPR052698">
    <property type="entry name" value="MoCofactor_Util/Proc"/>
</dbReference>
<dbReference type="InterPro" id="IPR003777">
    <property type="entry name" value="XdhC_CoxI"/>
</dbReference>
<dbReference type="Gene3D" id="3.40.50.720">
    <property type="entry name" value="NAD(P)-binding Rossmann-like Domain"/>
    <property type="match status" value="1"/>
</dbReference>
<dbReference type="EMBL" id="FZNY01000002">
    <property type="protein sequence ID" value="SNR75751.1"/>
    <property type="molecule type" value="Genomic_DNA"/>
</dbReference>
<dbReference type="RefSeq" id="WP_089371177.1">
    <property type="nucleotide sequence ID" value="NZ_BMEP01000001.1"/>
</dbReference>
<protein>
    <submittedName>
        <fullName evidence="3">Xanthine and CO dehydrogenase maturation factor, XdhC/CoxF family</fullName>
    </submittedName>
</protein>
<dbReference type="OrthoDB" id="9773039at2"/>
<dbReference type="AlphaFoldDB" id="A0A238YYB9"/>
<dbReference type="InterPro" id="IPR027051">
    <property type="entry name" value="XdhC_Rossmann_dom"/>
</dbReference>
<keyword evidence="4" id="KW-1185">Reference proteome</keyword>
<sequence>MTHEFKKLIKTALQWQLDDVKIVLATVVSLQGSSYRRPGVRMLINDRGELMGAVSGGCVEKEVVHQAQSVFETQQAKTMAYDGRFRLGCEGIIYILIEPFYVDSAFAKAFTETLQSRTTFYCQSYYTLDGIGEQLEHTTMGSLVEINGHKMPLHPNAKIDTGLIHFKQKFPPIFQLYIFGAEHDAVALCSMAINVGWEVHIIASPDAQKTIHYFPGASSLSTPIIEHLDTSKIDKNTAVVLMTHSFNKDVQYLIALRETRPAYFGMLGPSHRRERLFNEFLERFPDTDPTFIEKIHGPAGVNIGAESAPEIAISIIAEILTILRNQKPISLREKAGTIHE</sequence>
<organism evidence="3 4">
    <name type="scientific">Dokdonia pacifica</name>
    <dbReference type="NCBI Taxonomy" id="1627892"/>
    <lineage>
        <taxon>Bacteria</taxon>
        <taxon>Pseudomonadati</taxon>
        <taxon>Bacteroidota</taxon>
        <taxon>Flavobacteriia</taxon>
        <taxon>Flavobacteriales</taxon>
        <taxon>Flavobacteriaceae</taxon>
        <taxon>Dokdonia</taxon>
    </lineage>
</organism>
<reference evidence="3 4" key="1">
    <citation type="submission" date="2017-06" db="EMBL/GenBank/DDBJ databases">
        <authorList>
            <person name="Kim H.J."/>
            <person name="Triplett B.A."/>
        </authorList>
    </citation>
    <scope>NUCLEOTIDE SEQUENCE [LARGE SCALE GENOMIC DNA]</scope>
    <source>
        <strain evidence="3 4">DSM 25597</strain>
    </source>
</reference>
<dbReference type="PANTHER" id="PTHR30388:SF4">
    <property type="entry name" value="MOLYBDENUM COFACTOR INSERTION CHAPERONE PAOD"/>
    <property type="match status" value="1"/>
</dbReference>
<gene>
    <name evidence="3" type="ORF">SAMN06265376_102435</name>
</gene>
<feature type="domain" description="XdhC Rossmann" evidence="2">
    <location>
        <begin position="176"/>
        <end position="319"/>
    </location>
</feature>
<proteinExistence type="predicted"/>
<name>A0A238YYB9_9FLAO</name>
<evidence type="ECO:0000313" key="4">
    <source>
        <dbReference type="Proteomes" id="UP000198379"/>
    </source>
</evidence>
<dbReference type="Proteomes" id="UP000198379">
    <property type="component" value="Unassembled WGS sequence"/>
</dbReference>
<evidence type="ECO:0000313" key="3">
    <source>
        <dbReference type="EMBL" id="SNR75751.1"/>
    </source>
</evidence>
<feature type="domain" description="XdhC- CoxI" evidence="1">
    <location>
        <begin position="18"/>
        <end position="82"/>
    </location>
</feature>
<dbReference type="Pfam" id="PF02625">
    <property type="entry name" value="XdhC_CoxI"/>
    <property type="match status" value="1"/>
</dbReference>
<dbReference type="PANTHER" id="PTHR30388">
    <property type="entry name" value="ALDEHYDE OXIDOREDUCTASE MOLYBDENUM COFACTOR ASSEMBLY PROTEIN"/>
    <property type="match status" value="1"/>
</dbReference>
<evidence type="ECO:0000259" key="2">
    <source>
        <dbReference type="Pfam" id="PF13478"/>
    </source>
</evidence>